<organism evidence="3 4">
    <name type="scientific">Fusobacterium necrogenes</name>
    <dbReference type="NCBI Taxonomy" id="858"/>
    <lineage>
        <taxon>Bacteria</taxon>
        <taxon>Fusobacteriati</taxon>
        <taxon>Fusobacteriota</taxon>
        <taxon>Fusobacteriia</taxon>
        <taxon>Fusobacteriales</taxon>
        <taxon>Fusobacteriaceae</taxon>
        <taxon>Fusobacterium</taxon>
    </lineage>
</organism>
<feature type="domain" description="LytR/CpsA/Psr regulator C-terminal" evidence="2">
    <location>
        <begin position="154"/>
        <end position="238"/>
    </location>
</feature>
<accession>A0A377GV60</accession>
<evidence type="ECO:0000256" key="1">
    <source>
        <dbReference type="SAM" id="Phobius"/>
    </source>
</evidence>
<dbReference type="Proteomes" id="UP000255328">
    <property type="component" value="Unassembled WGS sequence"/>
</dbReference>
<evidence type="ECO:0000313" key="3">
    <source>
        <dbReference type="EMBL" id="STO30877.1"/>
    </source>
</evidence>
<protein>
    <recommendedName>
        <fullName evidence="2">LytR/CpsA/Psr regulator C-terminal domain-containing protein</fullName>
    </recommendedName>
</protein>
<dbReference type="OrthoDB" id="90178at2"/>
<dbReference type="AlphaFoldDB" id="A0A377GV60"/>
<evidence type="ECO:0000259" key="2">
    <source>
        <dbReference type="Pfam" id="PF13399"/>
    </source>
</evidence>
<dbReference type="Pfam" id="PF13399">
    <property type="entry name" value="LytR_C"/>
    <property type="match status" value="1"/>
</dbReference>
<reference evidence="3 4" key="1">
    <citation type="submission" date="2018-06" db="EMBL/GenBank/DDBJ databases">
        <authorList>
            <consortium name="Pathogen Informatics"/>
            <person name="Doyle S."/>
        </authorList>
    </citation>
    <scope>NUCLEOTIDE SEQUENCE [LARGE SCALE GENOMIC DNA]</scope>
    <source>
        <strain evidence="3 4">NCTC10723</strain>
    </source>
</reference>
<proteinExistence type="predicted"/>
<name>A0A377GV60_9FUSO</name>
<sequence length="322" mass="37034">MNRRVRAIFTVIFIIIVLGGFLFLNSMRKNPELDKNSSYLIIGKENLIAVYQDKLALRIPYEINIDKEKTFGELVNRKNEEEVLKIVNKVLPVPLSNYVRVKFGKVNLNVKNAKNIPETTVDNKRYIVTSSLHSLYETLYNEQGNKNELNENIIVDVLNANGINGYARRTGENLKNKLGMKYNAANYEKNLEESYIILNDISIEKAEDIVMQLNEKYFKIQQVPTIPTLANIVVVLGQEKNIDFVVEVLGDDISNVQNVGNELKREGYKKVEIEKEKTKADNSIIEYVAEDYFIAYKISKILNIDNLIENNNLKNKIRVIIK</sequence>
<gene>
    <name evidence="3" type="ORF">NCTC10723_00307</name>
</gene>
<dbReference type="RefSeq" id="WP_115268686.1">
    <property type="nucleotide sequence ID" value="NZ_UGGU01000003.1"/>
</dbReference>
<keyword evidence="1" id="KW-1133">Transmembrane helix</keyword>
<dbReference type="InterPro" id="IPR027381">
    <property type="entry name" value="LytR/CpsA/Psr_C"/>
</dbReference>
<keyword evidence="4" id="KW-1185">Reference proteome</keyword>
<evidence type="ECO:0000313" key="4">
    <source>
        <dbReference type="Proteomes" id="UP000255328"/>
    </source>
</evidence>
<keyword evidence="1" id="KW-0472">Membrane</keyword>
<feature type="transmembrane region" description="Helical" evidence="1">
    <location>
        <begin position="7"/>
        <end position="27"/>
    </location>
</feature>
<keyword evidence="1" id="KW-0812">Transmembrane</keyword>
<dbReference type="EMBL" id="UGGU01000003">
    <property type="protein sequence ID" value="STO30877.1"/>
    <property type="molecule type" value="Genomic_DNA"/>
</dbReference>